<proteinExistence type="predicted"/>
<evidence type="ECO:0000313" key="1">
    <source>
        <dbReference type="EMBL" id="CBI00519.1"/>
    </source>
</evidence>
<comment type="caution">
    <text evidence="1">The sequence shown here is derived from an EMBL/GenBank/DDBJ whole genome shotgun (WGS) entry which is preliminary data.</text>
</comment>
<dbReference type="AlphaFoldDB" id="E6Q010"/>
<accession>E6Q010</accession>
<reference evidence="1" key="1">
    <citation type="submission" date="2009-10" db="EMBL/GenBank/DDBJ databases">
        <title>Diversity of trophic interactions inside an arsenic-rich microbial ecosystem.</title>
        <authorList>
            <person name="Bertin P.N."/>
            <person name="Heinrich-Salmeron A."/>
            <person name="Pelletier E."/>
            <person name="Goulhen-Chollet F."/>
            <person name="Arsene-Ploetze F."/>
            <person name="Gallien S."/>
            <person name="Calteau A."/>
            <person name="Vallenet D."/>
            <person name="Casiot C."/>
            <person name="Chane-Woon-Ming B."/>
            <person name="Giloteaux L."/>
            <person name="Barakat M."/>
            <person name="Bonnefoy V."/>
            <person name="Bruneel O."/>
            <person name="Chandler M."/>
            <person name="Cleiss J."/>
            <person name="Duran R."/>
            <person name="Elbaz-Poulichet F."/>
            <person name="Fonknechten N."/>
            <person name="Lauga B."/>
            <person name="Mornico D."/>
            <person name="Ortet P."/>
            <person name="Schaeffer C."/>
            <person name="Siguier P."/>
            <person name="Alexander Thil Smith A."/>
            <person name="Van Dorsselaer A."/>
            <person name="Weissenbach J."/>
            <person name="Medigue C."/>
            <person name="Le Paslier D."/>
        </authorList>
    </citation>
    <scope>NUCLEOTIDE SEQUENCE</scope>
</reference>
<protein>
    <submittedName>
        <fullName evidence="1">Uncharacterized protein</fullName>
    </submittedName>
</protein>
<sequence>MSKPPPPCSFAGYVSEAGRKLVQDWYESLPAEEHDEIQDTMNHLASIPVTSWRRPEFDKVDAPLSEIRCKANKANHEIRIYGVFNPKVRGQFVFLYGNEAKKKDEDKAGKAVALKRWGLVQNGKASIHEFEFEKGID</sequence>
<organism evidence="1">
    <name type="scientific">mine drainage metagenome</name>
    <dbReference type="NCBI Taxonomy" id="410659"/>
    <lineage>
        <taxon>unclassified sequences</taxon>
        <taxon>metagenomes</taxon>
        <taxon>ecological metagenomes</taxon>
    </lineage>
</organism>
<name>E6Q010_9ZZZZ</name>
<dbReference type="EMBL" id="CABN01000146">
    <property type="protein sequence ID" value="CBI00519.1"/>
    <property type="molecule type" value="Genomic_DNA"/>
</dbReference>
<gene>
    <name evidence="1" type="ORF">CARN3_0058</name>
</gene>